<feature type="region of interest" description="Disordered" evidence="1">
    <location>
        <begin position="142"/>
        <end position="268"/>
    </location>
</feature>
<feature type="compositionally biased region" description="Polar residues" evidence="1">
    <location>
        <begin position="336"/>
        <end position="346"/>
    </location>
</feature>
<dbReference type="AlphaFoldDB" id="A0A4Z1IIZ7"/>
<organism evidence="2 3">
    <name type="scientific">Botrytis elliptica</name>
    <dbReference type="NCBI Taxonomy" id="278938"/>
    <lineage>
        <taxon>Eukaryota</taxon>
        <taxon>Fungi</taxon>
        <taxon>Dikarya</taxon>
        <taxon>Ascomycota</taxon>
        <taxon>Pezizomycotina</taxon>
        <taxon>Leotiomycetes</taxon>
        <taxon>Helotiales</taxon>
        <taxon>Sclerotiniaceae</taxon>
        <taxon>Botrytis</taxon>
    </lineage>
</organism>
<feature type="compositionally biased region" description="Polar residues" evidence="1">
    <location>
        <begin position="42"/>
        <end position="64"/>
    </location>
</feature>
<gene>
    <name evidence="2" type="ORF">BELL_1161g00020</name>
</gene>
<protein>
    <submittedName>
        <fullName evidence="2">Uncharacterized protein</fullName>
    </submittedName>
</protein>
<proteinExistence type="predicted"/>
<dbReference type="OrthoDB" id="3557592at2759"/>
<feature type="compositionally biased region" description="Polar residues" evidence="1">
    <location>
        <begin position="189"/>
        <end position="199"/>
    </location>
</feature>
<comment type="caution">
    <text evidence="2">The sequence shown here is derived from an EMBL/GenBank/DDBJ whole genome shotgun (WGS) entry which is preliminary data.</text>
</comment>
<evidence type="ECO:0000313" key="3">
    <source>
        <dbReference type="Proteomes" id="UP000297229"/>
    </source>
</evidence>
<keyword evidence="3" id="KW-1185">Reference proteome</keyword>
<feature type="compositionally biased region" description="Polar residues" evidence="1">
    <location>
        <begin position="354"/>
        <end position="376"/>
    </location>
</feature>
<name>A0A4Z1IIZ7_9HELO</name>
<evidence type="ECO:0000313" key="2">
    <source>
        <dbReference type="EMBL" id="TGO61388.1"/>
    </source>
</evidence>
<sequence>MGEDKNRDKKKRDKKRETLSTVYESDDDRKRERRVRKSEPRTSLQYASSHATTSRSTKVASEASTAKESRRGPPPSKSAGLSFVDANAPRSVASVAPSITSLSSRGHKSATVVGKEVARRDQVYGINDWEEREDAVERFREKMKQKQGSLGDAEKTDRISDYVDKTIARVPKDRVAAAAAELSRYQAPSEKSYTPSVKSHASKATRDSRDSRDTRDTRTTSKTKDTRDSRLSKSEVPSSRDSHGRRSTADRRDREKSPRRHYTSTTMIAISGDANVAIHDHEQGTSTYISSSNGPKYHNSPRPGYIPHPSDARYRAPSLPQPQLTSRPRIEEVGSVSGTSYGSESTAKPLRIGNGSTRDWPFQNSDSGVKTITGSEASRLLERPASSRGGHSEATGRSQALAPIYEIREPRWAT</sequence>
<feature type="compositionally biased region" description="Basic and acidic residues" evidence="1">
    <location>
        <begin position="152"/>
        <end position="175"/>
    </location>
</feature>
<evidence type="ECO:0000256" key="1">
    <source>
        <dbReference type="SAM" id="MobiDB-lite"/>
    </source>
</evidence>
<accession>A0A4Z1IIZ7</accession>
<feature type="region of interest" description="Disordered" evidence="1">
    <location>
        <begin position="283"/>
        <end position="414"/>
    </location>
</feature>
<dbReference type="EMBL" id="PQXM01001159">
    <property type="protein sequence ID" value="TGO61388.1"/>
    <property type="molecule type" value="Genomic_DNA"/>
</dbReference>
<dbReference type="Proteomes" id="UP000297229">
    <property type="component" value="Unassembled WGS sequence"/>
</dbReference>
<feature type="compositionally biased region" description="Basic and acidic residues" evidence="1">
    <location>
        <begin position="204"/>
        <end position="256"/>
    </location>
</feature>
<feature type="region of interest" description="Disordered" evidence="1">
    <location>
        <begin position="1"/>
        <end position="82"/>
    </location>
</feature>
<feature type="compositionally biased region" description="Polar residues" evidence="1">
    <location>
        <begin position="284"/>
        <end position="294"/>
    </location>
</feature>
<reference evidence="2 3" key="1">
    <citation type="submission" date="2017-12" db="EMBL/GenBank/DDBJ databases">
        <title>Comparative genomics of Botrytis spp.</title>
        <authorList>
            <person name="Valero-Jimenez C.A."/>
            <person name="Tapia P."/>
            <person name="Veloso J."/>
            <person name="Silva-Moreno E."/>
            <person name="Staats M."/>
            <person name="Valdes J.H."/>
            <person name="Van Kan J.A.L."/>
        </authorList>
    </citation>
    <scope>NUCLEOTIDE SEQUENCE [LARGE SCALE GENOMIC DNA]</scope>
    <source>
        <strain evidence="2 3">Be9601</strain>
    </source>
</reference>